<accession>A0A5C5R6K8</accession>
<evidence type="ECO:0000313" key="1">
    <source>
        <dbReference type="EMBL" id="TWS18302.1"/>
    </source>
</evidence>
<dbReference type="EMBL" id="VIGW01000011">
    <property type="protein sequence ID" value="TWS18302.1"/>
    <property type="molecule type" value="Genomic_DNA"/>
</dbReference>
<dbReference type="SUPFAM" id="SSF46785">
    <property type="entry name" value="Winged helix' DNA-binding domain"/>
    <property type="match status" value="1"/>
</dbReference>
<name>A0A5C5R6K8_9ACTN</name>
<organism evidence="1 2">
    <name type="scientific">Tsukamurella asaccharolytica</name>
    <dbReference type="NCBI Taxonomy" id="2592067"/>
    <lineage>
        <taxon>Bacteria</taxon>
        <taxon>Bacillati</taxon>
        <taxon>Actinomycetota</taxon>
        <taxon>Actinomycetes</taxon>
        <taxon>Mycobacteriales</taxon>
        <taxon>Tsukamurellaceae</taxon>
        <taxon>Tsukamurella</taxon>
    </lineage>
</organism>
<comment type="caution">
    <text evidence="1">The sequence shown here is derived from an EMBL/GenBank/DDBJ whole genome shotgun (WGS) entry which is preliminary data.</text>
</comment>
<dbReference type="RefSeq" id="WP_146563223.1">
    <property type="nucleotide sequence ID" value="NZ_VIGW01000011.1"/>
</dbReference>
<proteinExistence type="predicted"/>
<sequence>METYSDDRILTQPIGYWASMTGRSAVTFIRATLEQHGLTQPQWWALNYIAARPDGVELDEVVEFHRGFVDTDDALRPDIAALVATGLLTEVDGALTVSPAGQRRRDETWPDIRAALARIRAGVTDDEFITTIRTLQRMIDNIGDAAWHA</sequence>
<evidence type="ECO:0000313" key="2">
    <source>
        <dbReference type="Proteomes" id="UP000317291"/>
    </source>
</evidence>
<gene>
    <name evidence="1" type="ORF">FK529_16540</name>
</gene>
<dbReference type="OrthoDB" id="4550567at2"/>
<keyword evidence="2" id="KW-1185">Reference proteome</keyword>
<dbReference type="AlphaFoldDB" id="A0A5C5R6K8"/>
<protein>
    <submittedName>
        <fullName evidence="1">MarR family transcriptional regulator</fullName>
    </submittedName>
</protein>
<dbReference type="Gene3D" id="1.10.10.10">
    <property type="entry name" value="Winged helix-like DNA-binding domain superfamily/Winged helix DNA-binding domain"/>
    <property type="match status" value="1"/>
</dbReference>
<dbReference type="InterPro" id="IPR036390">
    <property type="entry name" value="WH_DNA-bd_sf"/>
</dbReference>
<dbReference type="Proteomes" id="UP000317291">
    <property type="component" value="Unassembled WGS sequence"/>
</dbReference>
<dbReference type="InterPro" id="IPR036388">
    <property type="entry name" value="WH-like_DNA-bd_sf"/>
</dbReference>
<reference evidence="1 2" key="1">
    <citation type="submission" date="2019-06" db="EMBL/GenBank/DDBJ databases">
        <title>Tsukamurella conjunctivitidis sp. nov., Tsukamurella assacharolytica sp. nov. and Tsukamurella sputae sp. nov. isolated from patients with conjunctivitis, bacteraemia (lymphoma) and respiratory infection (sputum) in Hong Kong.</title>
        <authorList>
            <person name="Teng J.L.L."/>
            <person name="Lee H.H."/>
            <person name="Fong J.Y.H."/>
            <person name="Fok K.M.N."/>
            <person name="Lau S.K.P."/>
            <person name="Woo P.C.Y."/>
        </authorList>
    </citation>
    <scope>NUCLEOTIDE SEQUENCE [LARGE SCALE GENOMIC DNA]</scope>
    <source>
        <strain evidence="1 2">HKU71</strain>
    </source>
</reference>